<evidence type="ECO:0000313" key="7">
    <source>
        <dbReference type="Proteomes" id="UP001430290"/>
    </source>
</evidence>
<feature type="chain" id="PRO_5047134292" evidence="2">
    <location>
        <begin position="23"/>
        <end position="364"/>
    </location>
</feature>
<evidence type="ECO:0000259" key="5">
    <source>
        <dbReference type="Pfam" id="PF25989"/>
    </source>
</evidence>
<accession>A0ABS7TER6</accession>
<comment type="caution">
    <text evidence="6">The sequence shown here is derived from an EMBL/GenBank/DDBJ whole genome shotgun (WGS) entry which is preliminary data.</text>
</comment>
<protein>
    <submittedName>
        <fullName evidence="6">Efflux RND transporter periplasmic adaptor subunit</fullName>
    </submittedName>
</protein>
<keyword evidence="2" id="KW-0732">Signal</keyword>
<organism evidence="6 7">
    <name type="scientific">Thermomonas beijingensis</name>
    <dbReference type="NCBI Taxonomy" id="2872701"/>
    <lineage>
        <taxon>Bacteria</taxon>
        <taxon>Pseudomonadati</taxon>
        <taxon>Pseudomonadota</taxon>
        <taxon>Gammaproteobacteria</taxon>
        <taxon>Lysobacterales</taxon>
        <taxon>Lysobacteraceae</taxon>
        <taxon>Thermomonas</taxon>
    </lineage>
</organism>
<dbReference type="InterPro" id="IPR058637">
    <property type="entry name" value="YknX-like_C"/>
</dbReference>
<dbReference type="InterPro" id="IPR006143">
    <property type="entry name" value="RND_pump_MFP"/>
</dbReference>
<dbReference type="Gene3D" id="2.40.50.100">
    <property type="match status" value="1"/>
</dbReference>
<comment type="similarity">
    <text evidence="1">Belongs to the membrane fusion protein (MFP) (TC 8.A.1) family.</text>
</comment>
<dbReference type="NCBIfam" id="TIGR01730">
    <property type="entry name" value="RND_mfp"/>
    <property type="match status" value="1"/>
</dbReference>
<name>A0ABS7TER6_9GAMM</name>
<dbReference type="Gene3D" id="2.40.420.20">
    <property type="match status" value="1"/>
</dbReference>
<dbReference type="Proteomes" id="UP001430290">
    <property type="component" value="Unassembled WGS sequence"/>
</dbReference>
<dbReference type="PROSITE" id="PS51257">
    <property type="entry name" value="PROKAR_LIPOPROTEIN"/>
    <property type="match status" value="1"/>
</dbReference>
<dbReference type="RefSeq" id="WP_223628969.1">
    <property type="nucleotide sequence ID" value="NZ_JAIQDJ010000003.1"/>
</dbReference>
<dbReference type="Pfam" id="PF25989">
    <property type="entry name" value="YknX_C"/>
    <property type="match status" value="1"/>
</dbReference>
<gene>
    <name evidence="6" type="ORF">K7B09_08320</name>
</gene>
<sequence>MRACSRLLLPGLALCLTLLATACHKQDSTPAALSAQAVSVMPAQLQTLSRNVPAAGPVAAWEEMQLGVELSGLRVTALHVDVGQQVRKGELLLELDHRSLDSDLAQATAALRQADAGAELARSKYTRGQSLVDGHYISAMALDELRAARTQAEAQLGTARAVRDAAALRRSYAELRAPDAGTISRRLVQPGQVVGAGSELLRLIRQGRLEWRAELPEAQLAQVQPGQAVLLEGSGVHGRVRAVTPGVDSTTRTGTAYVDLPAPGPVQPGTYVQGRIAIGQGSALVIPVAAVVRRDGHTYAFRVGREQRAQQVRIDTGSTQGALIEVRSGLKVGDAVVSAGAGFLADGDRVRVVPSAGNSPGKTP</sequence>
<dbReference type="Gene3D" id="1.10.287.470">
    <property type="entry name" value="Helix hairpin bin"/>
    <property type="match status" value="1"/>
</dbReference>
<feature type="domain" description="CusB-like beta-barrel" evidence="4">
    <location>
        <begin position="213"/>
        <end position="276"/>
    </location>
</feature>
<dbReference type="InterPro" id="IPR058792">
    <property type="entry name" value="Beta-barrel_RND_2"/>
</dbReference>
<evidence type="ECO:0000259" key="3">
    <source>
        <dbReference type="Pfam" id="PF25876"/>
    </source>
</evidence>
<dbReference type="PANTHER" id="PTHR30469">
    <property type="entry name" value="MULTIDRUG RESISTANCE PROTEIN MDTA"/>
    <property type="match status" value="1"/>
</dbReference>
<dbReference type="Pfam" id="PF25954">
    <property type="entry name" value="Beta-barrel_RND_2"/>
    <property type="match status" value="1"/>
</dbReference>
<proteinExistence type="inferred from homology"/>
<evidence type="ECO:0000256" key="2">
    <source>
        <dbReference type="SAM" id="SignalP"/>
    </source>
</evidence>
<dbReference type="InterPro" id="IPR058624">
    <property type="entry name" value="MdtA-like_HH"/>
</dbReference>
<feature type="signal peptide" evidence="2">
    <location>
        <begin position="1"/>
        <end position="22"/>
    </location>
</feature>
<reference evidence="6" key="1">
    <citation type="submission" date="2021-09" db="EMBL/GenBank/DDBJ databases">
        <authorList>
            <person name="Wu T."/>
            <person name="Guo S.Z."/>
        </authorList>
    </citation>
    <scope>NUCLEOTIDE SEQUENCE</scope>
    <source>
        <strain evidence="6">RSS-23</strain>
    </source>
</reference>
<dbReference type="EMBL" id="JAIQDJ010000003">
    <property type="protein sequence ID" value="MBZ4186325.1"/>
    <property type="molecule type" value="Genomic_DNA"/>
</dbReference>
<evidence type="ECO:0000313" key="6">
    <source>
        <dbReference type="EMBL" id="MBZ4186325.1"/>
    </source>
</evidence>
<feature type="domain" description="Multidrug resistance protein MdtA-like alpha-helical hairpin" evidence="3">
    <location>
        <begin position="104"/>
        <end position="168"/>
    </location>
</feature>
<dbReference type="Gene3D" id="2.40.30.170">
    <property type="match status" value="1"/>
</dbReference>
<evidence type="ECO:0000259" key="4">
    <source>
        <dbReference type="Pfam" id="PF25954"/>
    </source>
</evidence>
<dbReference type="PANTHER" id="PTHR30469:SF15">
    <property type="entry name" value="HLYD FAMILY OF SECRETION PROTEINS"/>
    <property type="match status" value="1"/>
</dbReference>
<feature type="domain" description="YknX-like C-terminal permuted SH3-like" evidence="5">
    <location>
        <begin position="283"/>
        <end position="352"/>
    </location>
</feature>
<dbReference type="SUPFAM" id="SSF111369">
    <property type="entry name" value="HlyD-like secretion proteins"/>
    <property type="match status" value="1"/>
</dbReference>
<dbReference type="Pfam" id="PF25876">
    <property type="entry name" value="HH_MFP_RND"/>
    <property type="match status" value="1"/>
</dbReference>
<keyword evidence="7" id="KW-1185">Reference proteome</keyword>
<evidence type="ECO:0000256" key="1">
    <source>
        <dbReference type="ARBA" id="ARBA00009477"/>
    </source>
</evidence>